<dbReference type="KEGG" id="amob:HG15A2_13860"/>
<accession>A0A517MTB4</accession>
<proteinExistence type="inferred from homology"/>
<dbReference type="GO" id="GO:0005886">
    <property type="term" value="C:plasma membrane"/>
    <property type="evidence" value="ECO:0007669"/>
    <property type="project" value="TreeGrafter"/>
</dbReference>
<dbReference type="PANTHER" id="PTHR24220:SF689">
    <property type="entry name" value="LIPOPROTEIN-RELEASING SYSTEM ATP-BINDING PROTEIN LOLD"/>
    <property type="match status" value="1"/>
</dbReference>
<evidence type="ECO:0000256" key="1">
    <source>
        <dbReference type="ARBA" id="ARBA00022448"/>
    </source>
</evidence>
<evidence type="ECO:0000256" key="4">
    <source>
        <dbReference type="ARBA" id="ARBA00038388"/>
    </source>
</evidence>
<evidence type="ECO:0000256" key="2">
    <source>
        <dbReference type="ARBA" id="ARBA00022741"/>
    </source>
</evidence>
<dbReference type="PANTHER" id="PTHR24220">
    <property type="entry name" value="IMPORT ATP-BINDING PROTEIN"/>
    <property type="match status" value="1"/>
</dbReference>
<keyword evidence="2" id="KW-0547">Nucleotide-binding</keyword>
<dbReference type="InterPro" id="IPR003593">
    <property type="entry name" value="AAA+_ATPase"/>
</dbReference>
<feature type="domain" description="ABC transporter" evidence="5">
    <location>
        <begin position="52"/>
        <end position="276"/>
    </location>
</feature>
<comment type="similarity">
    <text evidence="4">Belongs to the ABC transporter superfamily. Macrolide exporter (TC 3.A.1.122) family.</text>
</comment>
<keyword evidence="6" id="KW-0378">Hydrolase</keyword>
<dbReference type="GO" id="GO:0005524">
    <property type="term" value="F:ATP binding"/>
    <property type="evidence" value="ECO:0007669"/>
    <property type="project" value="UniProtKB-KW"/>
</dbReference>
<dbReference type="RefSeq" id="WP_145059036.1">
    <property type="nucleotide sequence ID" value="NZ_CP036263.1"/>
</dbReference>
<evidence type="ECO:0000256" key="3">
    <source>
        <dbReference type="ARBA" id="ARBA00022840"/>
    </source>
</evidence>
<dbReference type="AlphaFoldDB" id="A0A517MTB4"/>
<dbReference type="SMART" id="SM00382">
    <property type="entry name" value="AAA"/>
    <property type="match status" value="1"/>
</dbReference>
<dbReference type="InterPro" id="IPR027417">
    <property type="entry name" value="P-loop_NTPase"/>
</dbReference>
<dbReference type="CDD" id="cd03255">
    <property type="entry name" value="ABC_MJ0796_LolCDE_FtsE"/>
    <property type="match status" value="1"/>
</dbReference>
<dbReference type="GO" id="GO:0022857">
    <property type="term" value="F:transmembrane transporter activity"/>
    <property type="evidence" value="ECO:0007669"/>
    <property type="project" value="TreeGrafter"/>
</dbReference>
<dbReference type="PROSITE" id="PS50893">
    <property type="entry name" value="ABC_TRANSPORTER_2"/>
    <property type="match status" value="1"/>
</dbReference>
<dbReference type="Pfam" id="PF00005">
    <property type="entry name" value="ABC_tran"/>
    <property type="match status" value="1"/>
</dbReference>
<dbReference type="GO" id="GO:0016887">
    <property type="term" value="F:ATP hydrolysis activity"/>
    <property type="evidence" value="ECO:0007669"/>
    <property type="project" value="InterPro"/>
</dbReference>
<keyword evidence="7" id="KW-1185">Reference proteome</keyword>
<keyword evidence="1" id="KW-0813">Transport</keyword>
<sequence length="277" mass="30044">MSSSLAKTLAESARSFDSTGSEVDYEPAALRIARPSAKPASGVPVLAGPARLGCRELFKSYQKGSVGIPVLQGVHFDVSDGEFVAIIGASGSGKSTLLHLLGTLDKPDAGEVLFDGNRIDNLPATSRDLLRNRHFGMIFQAYHLLPELTAFENVLAPAYIYESTLGYWAKRKQYRQRAMELLELVGLADRAKHKPSELSGGEMQRTAIARALMLKPEVLLADEPTGNLDRSTGDQVMKTLCELNEKQNLTIIMVTHDPLIAGQADRTVQIAEGRIVG</sequence>
<dbReference type="EC" id="3.6.3.-" evidence="6"/>
<name>A0A517MTB4_9BACT</name>
<dbReference type="EMBL" id="CP036263">
    <property type="protein sequence ID" value="QDS98114.1"/>
    <property type="molecule type" value="Genomic_DNA"/>
</dbReference>
<reference evidence="6 7" key="1">
    <citation type="submission" date="2019-02" db="EMBL/GenBank/DDBJ databases">
        <title>Deep-cultivation of Planctomycetes and their phenomic and genomic characterization uncovers novel biology.</title>
        <authorList>
            <person name="Wiegand S."/>
            <person name="Jogler M."/>
            <person name="Boedeker C."/>
            <person name="Pinto D."/>
            <person name="Vollmers J."/>
            <person name="Rivas-Marin E."/>
            <person name="Kohn T."/>
            <person name="Peeters S.H."/>
            <person name="Heuer A."/>
            <person name="Rast P."/>
            <person name="Oberbeckmann S."/>
            <person name="Bunk B."/>
            <person name="Jeske O."/>
            <person name="Meyerdierks A."/>
            <person name="Storesund J.E."/>
            <person name="Kallscheuer N."/>
            <person name="Luecker S."/>
            <person name="Lage O.M."/>
            <person name="Pohl T."/>
            <person name="Merkel B.J."/>
            <person name="Hornburger P."/>
            <person name="Mueller R.-W."/>
            <person name="Bruemmer F."/>
            <person name="Labrenz M."/>
            <person name="Spormann A.M."/>
            <person name="Op den Camp H."/>
            <person name="Overmann J."/>
            <person name="Amann R."/>
            <person name="Jetten M.S.M."/>
            <person name="Mascher T."/>
            <person name="Medema M.H."/>
            <person name="Devos D.P."/>
            <person name="Kaster A.-K."/>
            <person name="Ovreas L."/>
            <person name="Rohde M."/>
            <person name="Galperin M.Y."/>
            <person name="Jogler C."/>
        </authorList>
    </citation>
    <scope>NUCLEOTIDE SEQUENCE [LARGE SCALE GENOMIC DNA]</scope>
    <source>
        <strain evidence="6 7">HG15A2</strain>
    </source>
</reference>
<dbReference type="Proteomes" id="UP000319852">
    <property type="component" value="Chromosome"/>
</dbReference>
<organism evidence="6 7">
    <name type="scientific">Adhaeretor mobilis</name>
    <dbReference type="NCBI Taxonomy" id="1930276"/>
    <lineage>
        <taxon>Bacteria</taxon>
        <taxon>Pseudomonadati</taxon>
        <taxon>Planctomycetota</taxon>
        <taxon>Planctomycetia</taxon>
        <taxon>Pirellulales</taxon>
        <taxon>Lacipirellulaceae</taxon>
        <taxon>Adhaeretor</taxon>
    </lineage>
</organism>
<evidence type="ECO:0000313" key="6">
    <source>
        <dbReference type="EMBL" id="QDS98114.1"/>
    </source>
</evidence>
<dbReference type="GO" id="GO:0098796">
    <property type="term" value="C:membrane protein complex"/>
    <property type="evidence" value="ECO:0007669"/>
    <property type="project" value="UniProtKB-ARBA"/>
</dbReference>
<dbReference type="InterPro" id="IPR017911">
    <property type="entry name" value="MacB-like_ATP-bd"/>
</dbReference>
<gene>
    <name evidence="6" type="ORF">HG15A2_13860</name>
</gene>
<dbReference type="FunFam" id="3.40.50.300:FF:000032">
    <property type="entry name" value="Export ABC transporter ATP-binding protein"/>
    <property type="match status" value="1"/>
</dbReference>
<dbReference type="InterPro" id="IPR015854">
    <property type="entry name" value="ABC_transpr_LolD-like"/>
</dbReference>
<dbReference type="InterPro" id="IPR003439">
    <property type="entry name" value="ABC_transporter-like_ATP-bd"/>
</dbReference>
<keyword evidence="3" id="KW-0067">ATP-binding</keyword>
<evidence type="ECO:0000313" key="7">
    <source>
        <dbReference type="Proteomes" id="UP000319852"/>
    </source>
</evidence>
<dbReference type="SUPFAM" id="SSF52540">
    <property type="entry name" value="P-loop containing nucleoside triphosphate hydrolases"/>
    <property type="match status" value="1"/>
</dbReference>
<dbReference type="OrthoDB" id="273392at2"/>
<evidence type="ECO:0000259" key="5">
    <source>
        <dbReference type="PROSITE" id="PS50893"/>
    </source>
</evidence>
<protein>
    <submittedName>
        <fullName evidence="6">P-loop containing nucleoside triphosphate hydrolase</fullName>
        <ecNumber evidence="6">3.6.3.-</ecNumber>
    </submittedName>
</protein>
<dbReference type="Gene3D" id="3.40.50.300">
    <property type="entry name" value="P-loop containing nucleotide triphosphate hydrolases"/>
    <property type="match status" value="1"/>
</dbReference>